<keyword evidence="1 4" id="KW-0808">Transferase</keyword>
<organism evidence="4 5">
    <name type="scientific">Bradyrhizobium japonicum</name>
    <dbReference type="NCBI Taxonomy" id="375"/>
    <lineage>
        <taxon>Bacteria</taxon>
        <taxon>Pseudomonadati</taxon>
        <taxon>Pseudomonadota</taxon>
        <taxon>Alphaproteobacteria</taxon>
        <taxon>Hyphomicrobiales</taxon>
        <taxon>Nitrobacteraceae</taxon>
        <taxon>Bradyrhizobium</taxon>
    </lineage>
</organism>
<dbReference type="InterPro" id="IPR050832">
    <property type="entry name" value="Bact_Acetyltransf"/>
</dbReference>
<dbReference type="Pfam" id="PF00583">
    <property type="entry name" value="Acetyltransf_1"/>
    <property type="match status" value="1"/>
</dbReference>
<accession>A0A1L3FFA6</accession>
<proteinExistence type="predicted"/>
<keyword evidence="2" id="KW-0012">Acyltransferase</keyword>
<dbReference type="SUPFAM" id="SSF55729">
    <property type="entry name" value="Acyl-CoA N-acyltransferases (Nat)"/>
    <property type="match status" value="1"/>
</dbReference>
<reference evidence="4 5" key="1">
    <citation type="submission" date="2016-11" db="EMBL/GenBank/DDBJ databases">
        <title>Complete Genome Sequence of Bradyrhizobium sp. strain J5, an isolated from soybean nodule in Hokkaido.</title>
        <authorList>
            <person name="Kanehara K."/>
        </authorList>
    </citation>
    <scope>NUCLEOTIDE SEQUENCE [LARGE SCALE GENOMIC DNA]</scope>
    <source>
        <strain evidence="4 5">J5</strain>
    </source>
</reference>
<evidence type="ECO:0000256" key="1">
    <source>
        <dbReference type="ARBA" id="ARBA00022679"/>
    </source>
</evidence>
<feature type="domain" description="N-acetyltransferase" evidence="3">
    <location>
        <begin position="20"/>
        <end position="175"/>
    </location>
</feature>
<dbReference type="PROSITE" id="PS51186">
    <property type="entry name" value="GNAT"/>
    <property type="match status" value="1"/>
</dbReference>
<dbReference type="EMBL" id="CP017637">
    <property type="protein sequence ID" value="APG11989.1"/>
    <property type="molecule type" value="Genomic_DNA"/>
</dbReference>
<dbReference type="PANTHER" id="PTHR43877">
    <property type="entry name" value="AMINOALKYLPHOSPHONATE N-ACETYLTRANSFERASE-RELATED-RELATED"/>
    <property type="match status" value="1"/>
</dbReference>
<evidence type="ECO:0000256" key="2">
    <source>
        <dbReference type="ARBA" id="ARBA00023315"/>
    </source>
</evidence>
<dbReference type="GO" id="GO:0016747">
    <property type="term" value="F:acyltransferase activity, transferring groups other than amino-acyl groups"/>
    <property type="evidence" value="ECO:0007669"/>
    <property type="project" value="InterPro"/>
</dbReference>
<dbReference type="InterPro" id="IPR000182">
    <property type="entry name" value="GNAT_dom"/>
</dbReference>
<sequence length="175" mass="18616">MRDGMIDRAPLDIVPDDPALRLRPAGPNDEPFIRRLFEEVRTGQFTATGLSGPIVGQIIAQQFRGQAAGYAAQFPGAISLIVTQDATAIGRLLLHCESEHWHIIDIALLPADCGRGAGTKILDALEASARQQGVGALTLSVLADNSAAHRLYLRRGFAETGQAGAAHIAMKKDLA</sequence>
<dbReference type="InterPro" id="IPR016181">
    <property type="entry name" value="Acyl_CoA_acyltransferase"/>
</dbReference>
<dbReference type="Proteomes" id="UP000181962">
    <property type="component" value="Chromosome"/>
</dbReference>
<dbReference type="CDD" id="cd04301">
    <property type="entry name" value="NAT_SF"/>
    <property type="match status" value="1"/>
</dbReference>
<evidence type="ECO:0000313" key="4">
    <source>
        <dbReference type="EMBL" id="APG11989.1"/>
    </source>
</evidence>
<evidence type="ECO:0000313" key="5">
    <source>
        <dbReference type="Proteomes" id="UP000181962"/>
    </source>
</evidence>
<dbReference type="Gene3D" id="3.40.630.30">
    <property type="match status" value="1"/>
</dbReference>
<name>A0A1L3FFA6_BRAJP</name>
<dbReference type="AlphaFoldDB" id="A0A1L3FFA6"/>
<dbReference type="PANTHER" id="PTHR43877:SF2">
    <property type="entry name" value="AMINOALKYLPHOSPHONATE N-ACETYLTRANSFERASE-RELATED"/>
    <property type="match status" value="1"/>
</dbReference>
<protein>
    <submittedName>
        <fullName evidence="4">GNAT family N-acetyltransferase</fullName>
    </submittedName>
</protein>
<evidence type="ECO:0000259" key="3">
    <source>
        <dbReference type="PROSITE" id="PS51186"/>
    </source>
</evidence>
<gene>
    <name evidence="4" type="ORF">BKD09_26995</name>
</gene>